<feature type="compositionally biased region" description="Low complexity" evidence="2">
    <location>
        <begin position="431"/>
        <end position="440"/>
    </location>
</feature>
<feature type="compositionally biased region" description="Polar residues" evidence="2">
    <location>
        <begin position="82"/>
        <end position="96"/>
    </location>
</feature>
<feature type="compositionally biased region" description="Gly residues" evidence="2">
    <location>
        <begin position="1"/>
        <end position="16"/>
    </location>
</feature>
<feature type="compositionally biased region" description="Polar residues" evidence="2">
    <location>
        <begin position="604"/>
        <end position="626"/>
    </location>
</feature>
<comment type="caution">
    <text evidence="3">The sequence shown here is derived from an EMBL/GenBank/DDBJ whole genome shotgun (WGS) entry which is preliminary data.</text>
</comment>
<feature type="region of interest" description="Disordered" evidence="2">
    <location>
        <begin position="581"/>
        <end position="668"/>
    </location>
</feature>
<reference evidence="3" key="1">
    <citation type="submission" date="2023-08" db="EMBL/GenBank/DDBJ databases">
        <title>Black Yeasts Isolated from many extreme environments.</title>
        <authorList>
            <person name="Coleine C."/>
            <person name="Stajich J.E."/>
            <person name="Selbmann L."/>
        </authorList>
    </citation>
    <scope>NUCLEOTIDE SEQUENCE</scope>
    <source>
        <strain evidence="3">CCFEE 5401</strain>
    </source>
</reference>
<evidence type="ECO:0000256" key="1">
    <source>
        <dbReference type="SAM" id="Coils"/>
    </source>
</evidence>
<feature type="region of interest" description="Disordered" evidence="2">
    <location>
        <begin position="373"/>
        <end position="519"/>
    </location>
</feature>
<accession>A0AAN7YR98</accession>
<feature type="compositionally biased region" description="Polar residues" evidence="2">
    <location>
        <begin position="376"/>
        <end position="394"/>
    </location>
</feature>
<dbReference type="Proteomes" id="UP001310890">
    <property type="component" value="Unassembled WGS sequence"/>
</dbReference>
<proteinExistence type="predicted"/>
<protein>
    <submittedName>
        <fullName evidence="3">Uncharacterized protein</fullName>
    </submittedName>
</protein>
<name>A0AAN7YR98_9PEZI</name>
<keyword evidence="1" id="KW-0175">Coiled coil</keyword>
<evidence type="ECO:0000256" key="2">
    <source>
        <dbReference type="SAM" id="MobiDB-lite"/>
    </source>
</evidence>
<sequence length="668" mass="72525">MSDLGGGRASNGGARTGGPIPVSSGTPPAIRTPRDVMRDRNAREAKRQEEQRVEEARRLAEERRRSAERRAAAVPGAAPRFSQASSQYTPDMSVQQGGFDGAADKRGGGSRVSGADVLGEPVGRTQEYSQGRVRSSTAAGAQTTAPSSGARRSQQAQATPRQPSGGAQPGASSSQAGASSATGGQRDPASSFPHAFERWETLSSHWEGLTSYWLHKLDSNTEEIKKTIPNASTLNRQITDLSAAGANLFHAVVELQRLRASSERKFQRWFFETRSDTERQQETQAQMDRQLKLERSAREEASTQRSIAERAAEEAKIEVAEMRRELMISKEEARRAWEELGRRNQDALDLADHLKNGRVAVVGGVQVVPYFGGPSRSASASQRPTTRDGPQQYESMAGASSVGGGGFASPGDEVDYYRDRPSPTNTDPFTEQQQVRPFQQEQEKSSYGHGTSGSRQQTSTGEIEQALPPGATPGSHNAEIYYQQRSPNTFLTSPPASTTGGPTLTAPQRREDVRSEGSYISEGDTEYAIDTQGNIRHDEHGPVVIHRHAQRQGAGVQEQDPYNDEGEELYLQRAQAARFAQQEEDVEVHAAAQQEDLPEAPAAPTTSAQHVATYTPTTGAGVSSSGPDYEGSGYGGWEGLQTTRHHHPTRLSDVLEEEEERSSRHTGH</sequence>
<gene>
    <name evidence="3" type="ORF">LTR62_004610</name>
</gene>
<feature type="compositionally biased region" description="Low complexity" evidence="2">
    <location>
        <begin position="491"/>
        <end position="507"/>
    </location>
</feature>
<feature type="coiled-coil region" evidence="1">
    <location>
        <begin position="298"/>
        <end position="332"/>
    </location>
</feature>
<evidence type="ECO:0000313" key="3">
    <source>
        <dbReference type="EMBL" id="KAK5111878.1"/>
    </source>
</evidence>
<organism evidence="3 4">
    <name type="scientific">Meristemomyces frigidus</name>
    <dbReference type="NCBI Taxonomy" id="1508187"/>
    <lineage>
        <taxon>Eukaryota</taxon>
        <taxon>Fungi</taxon>
        <taxon>Dikarya</taxon>
        <taxon>Ascomycota</taxon>
        <taxon>Pezizomycotina</taxon>
        <taxon>Dothideomycetes</taxon>
        <taxon>Dothideomycetidae</taxon>
        <taxon>Mycosphaerellales</taxon>
        <taxon>Teratosphaeriaceae</taxon>
        <taxon>Meristemomyces</taxon>
    </lineage>
</organism>
<dbReference type="EMBL" id="JAVRRL010000035">
    <property type="protein sequence ID" value="KAK5111878.1"/>
    <property type="molecule type" value="Genomic_DNA"/>
</dbReference>
<feature type="region of interest" description="Disordered" evidence="2">
    <location>
        <begin position="1"/>
        <end position="191"/>
    </location>
</feature>
<feature type="compositionally biased region" description="Polar residues" evidence="2">
    <location>
        <begin position="448"/>
        <end position="462"/>
    </location>
</feature>
<feature type="compositionally biased region" description="Polar residues" evidence="2">
    <location>
        <begin position="126"/>
        <end position="161"/>
    </location>
</feature>
<feature type="compositionally biased region" description="Basic and acidic residues" evidence="2">
    <location>
        <begin position="32"/>
        <end position="71"/>
    </location>
</feature>
<feature type="compositionally biased region" description="Low complexity" evidence="2">
    <location>
        <begin position="162"/>
        <end position="185"/>
    </location>
</feature>
<evidence type="ECO:0000313" key="4">
    <source>
        <dbReference type="Proteomes" id="UP001310890"/>
    </source>
</evidence>
<dbReference type="AlphaFoldDB" id="A0AAN7YR98"/>